<accession>A0A679GUW9</accession>
<protein>
    <submittedName>
        <fullName evidence="1">Uncharacterized protein</fullName>
    </submittedName>
</protein>
<name>A0A679GUW9_9GAMM</name>
<dbReference type="Proteomes" id="UP000501237">
    <property type="component" value="Chromosome"/>
</dbReference>
<evidence type="ECO:0000313" key="1">
    <source>
        <dbReference type="EMBL" id="BCA30940.1"/>
    </source>
</evidence>
<dbReference type="RefSeq" id="WP_172434725.1">
    <property type="nucleotide sequence ID" value="NZ_AP022642.1"/>
</dbReference>
<dbReference type="EMBL" id="AP022642">
    <property type="protein sequence ID" value="BCA30940.1"/>
    <property type="molecule type" value="Genomic_DNA"/>
</dbReference>
<gene>
    <name evidence="1" type="ORF">PtoMrB4_49170</name>
</gene>
<dbReference type="AlphaFoldDB" id="A0A679GUW9"/>
<dbReference type="GeneID" id="57400146"/>
<reference evidence="1 2" key="1">
    <citation type="journal article" date="2020" name="Microbiol. Resour. Announc.">
        <title>Complete genome sequence of Pseudomonas otitidis strain MrB4, isolated from Lake Biwa in Japan.</title>
        <authorList>
            <person name="Miyazaki K."/>
            <person name="Hase E."/>
            <person name="Maruya T."/>
        </authorList>
    </citation>
    <scope>NUCLEOTIDE SEQUENCE [LARGE SCALE GENOMIC DNA]</scope>
    <source>
        <strain evidence="1 2">MrB4</strain>
    </source>
</reference>
<evidence type="ECO:0000313" key="2">
    <source>
        <dbReference type="Proteomes" id="UP000501237"/>
    </source>
</evidence>
<organism evidence="1 2">
    <name type="scientific">Metapseudomonas otitidis</name>
    <dbReference type="NCBI Taxonomy" id="319939"/>
    <lineage>
        <taxon>Bacteria</taxon>
        <taxon>Pseudomonadati</taxon>
        <taxon>Pseudomonadota</taxon>
        <taxon>Gammaproteobacteria</taxon>
        <taxon>Pseudomonadales</taxon>
        <taxon>Pseudomonadaceae</taxon>
        <taxon>Metapseudomonas</taxon>
    </lineage>
</organism>
<proteinExistence type="predicted"/>
<sequence length="205" mass="23365">MTSLLEDWCAFCEGRASFDKSHFLGLLKACRDPEAIRQVFRYFPDADEMSRRAWDVISSGALENALYLLPRKECGLAERLTLGEAWLRELARVCEAFGDEELAAICRTAKVVAATRDEVHAARMQDIPELWVFDRLGDEIRARKTLHTEAAYGLHEALYGLAADYYLAWYIVQPLFDLDIDLARYLRLWRAGGVCALMPTRLLVS</sequence>
<dbReference type="KEGG" id="poj:PtoMrB4_49170"/>